<name>A0A2A4I6F5_9SPHN</name>
<comment type="caution">
    <text evidence="3">The sequence shown here is derived from an EMBL/GenBank/DDBJ whole genome shotgun (WGS) entry which is preliminary data.</text>
</comment>
<dbReference type="SMART" id="SM00240">
    <property type="entry name" value="FHA"/>
    <property type="match status" value="1"/>
</dbReference>
<dbReference type="RefSeq" id="WP_096641281.1">
    <property type="nucleotide sequence ID" value="NZ_JBHIWA010000028.1"/>
</dbReference>
<dbReference type="CDD" id="cd00060">
    <property type="entry name" value="FHA"/>
    <property type="match status" value="1"/>
</dbReference>
<evidence type="ECO:0000313" key="4">
    <source>
        <dbReference type="Proteomes" id="UP000218323"/>
    </source>
</evidence>
<dbReference type="InterPro" id="IPR017735">
    <property type="entry name" value="T6SS_FHA"/>
</dbReference>
<dbReference type="PROSITE" id="PS50006">
    <property type="entry name" value="FHA_DOMAIN"/>
    <property type="match status" value="1"/>
</dbReference>
<feature type="region of interest" description="Disordered" evidence="1">
    <location>
        <begin position="114"/>
        <end position="208"/>
    </location>
</feature>
<organism evidence="3 4">
    <name type="scientific">Sphingomonas adhaesiva</name>
    <dbReference type="NCBI Taxonomy" id="28212"/>
    <lineage>
        <taxon>Bacteria</taxon>
        <taxon>Pseudomonadati</taxon>
        <taxon>Pseudomonadota</taxon>
        <taxon>Alphaproteobacteria</taxon>
        <taxon>Sphingomonadales</taxon>
        <taxon>Sphingomonadaceae</taxon>
        <taxon>Sphingomonas</taxon>
    </lineage>
</organism>
<evidence type="ECO:0000313" key="3">
    <source>
        <dbReference type="EMBL" id="PCG13363.1"/>
    </source>
</evidence>
<keyword evidence="4" id="KW-1185">Reference proteome</keyword>
<accession>A0A2A4I6F5</accession>
<feature type="domain" description="FHA" evidence="2">
    <location>
        <begin position="28"/>
        <end position="78"/>
    </location>
</feature>
<feature type="compositionally biased region" description="Pro residues" evidence="1">
    <location>
        <begin position="231"/>
        <end position="254"/>
    </location>
</feature>
<feature type="region of interest" description="Disordered" evidence="1">
    <location>
        <begin position="224"/>
        <end position="262"/>
    </location>
</feature>
<dbReference type="Gene3D" id="2.60.200.20">
    <property type="match status" value="1"/>
</dbReference>
<dbReference type="InterPro" id="IPR008984">
    <property type="entry name" value="SMAD_FHA_dom_sf"/>
</dbReference>
<protein>
    <submittedName>
        <fullName evidence="3">Type VI secretion system-associated FHA domain protein TagH</fullName>
    </submittedName>
</protein>
<dbReference type="Proteomes" id="UP000218323">
    <property type="component" value="Unassembled WGS sequence"/>
</dbReference>
<sequence>MGLTLTLEDPFAAGGGAVPSLVLERRGAVIGRAPTVDWSLPDPEKVISSRHCEIDFRGNAYLLVDTSTNGTTINGARFADPQVLRTGDVIGIGRYRVAVTINSPTGGDVGTAAAPAAASGWGGWDSHVGPDPVGVDPASWDRPAPVAEISGRGALSARWAPPPAPPSAPAPSASGADWGNWSEPVAPTAPASGWSSAPAPPTPPAAADIWGDLAASNTVDWARGGFGTAPSPSPVAAPAPVVGAPPPRGTPDAPPRAGSDAASGALSTLLAQAAGVDRQMLPDDAALARTAGALLRRLVAGLVVMLEARTRAKAQMGATRTALQFDGNNPLKFARTPEQAVTQLLCPPERGFMTAERAVEDAFVDLQAHQVATLKAMQGALKSTLDRFSPAAIRGRAETRGLLSRILPGARDAALWQAYEREFSGVAKGSDEAFMDVFAAEFRKAYDEAARR</sequence>
<feature type="compositionally biased region" description="Low complexity" evidence="1">
    <location>
        <begin position="186"/>
        <end position="197"/>
    </location>
</feature>
<gene>
    <name evidence="3" type="ORF">COA07_14385</name>
</gene>
<dbReference type="NCBIfam" id="TIGR03354">
    <property type="entry name" value="VI_FHA"/>
    <property type="match status" value="1"/>
</dbReference>
<evidence type="ECO:0000259" key="2">
    <source>
        <dbReference type="PROSITE" id="PS50006"/>
    </source>
</evidence>
<evidence type="ECO:0000256" key="1">
    <source>
        <dbReference type="SAM" id="MobiDB-lite"/>
    </source>
</evidence>
<reference evidence="3 4" key="1">
    <citation type="submission" date="2017-09" db="EMBL/GenBank/DDBJ databases">
        <title>Sphingomonas adhaesiva DSM 7418, whole genome shotgun sequence.</title>
        <authorList>
            <person name="Feng G."/>
            <person name="Zhu H."/>
        </authorList>
    </citation>
    <scope>NUCLEOTIDE SEQUENCE [LARGE SCALE GENOMIC DNA]</scope>
    <source>
        <strain evidence="3 4">DSM 7418</strain>
    </source>
</reference>
<dbReference type="InterPro" id="IPR046883">
    <property type="entry name" value="T6SS_FHA_C"/>
</dbReference>
<dbReference type="EMBL" id="NWVC01000008">
    <property type="protein sequence ID" value="PCG13363.1"/>
    <property type="molecule type" value="Genomic_DNA"/>
</dbReference>
<feature type="compositionally biased region" description="Pro residues" evidence="1">
    <location>
        <begin position="160"/>
        <end position="169"/>
    </location>
</feature>
<dbReference type="SUPFAM" id="SSF49879">
    <property type="entry name" value="SMAD/FHA domain"/>
    <property type="match status" value="1"/>
</dbReference>
<dbReference type="AlphaFoldDB" id="A0A2A4I6F5"/>
<dbReference type="InterPro" id="IPR000253">
    <property type="entry name" value="FHA_dom"/>
</dbReference>
<dbReference type="Pfam" id="PF00498">
    <property type="entry name" value="FHA"/>
    <property type="match status" value="1"/>
</dbReference>
<proteinExistence type="predicted"/>
<dbReference type="Pfam" id="PF20232">
    <property type="entry name" value="T6SS_FHA_C"/>
    <property type="match status" value="1"/>
</dbReference>